<evidence type="ECO:0000313" key="2">
    <source>
        <dbReference type="Proteomes" id="UP001139981"/>
    </source>
</evidence>
<accession>A0ACC1M843</accession>
<protein>
    <submittedName>
        <fullName evidence="1">Uncharacterized protein</fullName>
    </submittedName>
</protein>
<gene>
    <name evidence="1" type="ORF">IWW38_001077</name>
</gene>
<name>A0ACC1M843_9FUNG</name>
<sequence>MVTNSLVIIANLKLRANPVHGSDPAAESAFTVTLGYFLWDMVNTYRHLDIDGWGYMAHAIMSFGVYLLSYSPLLQYYGACFMMFEISTLFLNIHNSLEDFGFQEAILYYINATALVSSFFFARIVYGTILSINVWKDLANSTIPINSFAANFVRIANIVLLSLSYYWFSVIIMTAKRNALDADLIRALDEMDKHDTKTE</sequence>
<keyword evidence="2" id="KW-1185">Reference proteome</keyword>
<dbReference type="Proteomes" id="UP001139981">
    <property type="component" value="Unassembled WGS sequence"/>
</dbReference>
<dbReference type="EMBL" id="JANBVB010000034">
    <property type="protein sequence ID" value="KAJ2899183.1"/>
    <property type="molecule type" value="Genomic_DNA"/>
</dbReference>
<evidence type="ECO:0000313" key="1">
    <source>
        <dbReference type="EMBL" id="KAJ2899183.1"/>
    </source>
</evidence>
<organism evidence="1 2">
    <name type="scientific">Coemansia aciculifera</name>
    <dbReference type="NCBI Taxonomy" id="417176"/>
    <lineage>
        <taxon>Eukaryota</taxon>
        <taxon>Fungi</taxon>
        <taxon>Fungi incertae sedis</taxon>
        <taxon>Zoopagomycota</taxon>
        <taxon>Kickxellomycotina</taxon>
        <taxon>Kickxellomycetes</taxon>
        <taxon>Kickxellales</taxon>
        <taxon>Kickxellaceae</taxon>
        <taxon>Coemansia</taxon>
    </lineage>
</organism>
<proteinExistence type="predicted"/>
<comment type="caution">
    <text evidence="1">The sequence shown here is derived from an EMBL/GenBank/DDBJ whole genome shotgun (WGS) entry which is preliminary data.</text>
</comment>
<reference evidence="1" key="1">
    <citation type="submission" date="2022-07" db="EMBL/GenBank/DDBJ databases">
        <title>Phylogenomic reconstructions and comparative analyses of Kickxellomycotina fungi.</title>
        <authorList>
            <person name="Reynolds N.K."/>
            <person name="Stajich J.E."/>
            <person name="Barry K."/>
            <person name="Grigoriev I.V."/>
            <person name="Crous P."/>
            <person name="Smith M.E."/>
        </authorList>
    </citation>
    <scope>NUCLEOTIDE SEQUENCE</scope>
    <source>
        <strain evidence="1">CBS 190363</strain>
    </source>
</reference>